<comment type="similarity">
    <text evidence="2">Belongs to the MOZART1 family.</text>
</comment>
<organism evidence="6 7">
    <name type="scientific">Colocasia esculenta</name>
    <name type="common">Wild taro</name>
    <name type="synonym">Arum esculentum</name>
    <dbReference type="NCBI Taxonomy" id="4460"/>
    <lineage>
        <taxon>Eukaryota</taxon>
        <taxon>Viridiplantae</taxon>
        <taxon>Streptophyta</taxon>
        <taxon>Embryophyta</taxon>
        <taxon>Tracheophyta</taxon>
        <taxon>Spermatophyta</taxon>
        <taxon>Magnoliopsida</taxon>
        <taxon>Liliopsida</taxon>
        <taxon>Araceae</taxon>
        <taxon>Aroideae</taxon>
        <taxon>Colocasieae</taxon>
        <taxon>Colocasia</taxon>
    </lineage>
</organism>
<comment type="subcellular location">
    <subcellularLocation>
        <location evidence="1">Cytoplasm</location>
        <location evidence="1">Cytoskeleton</location>
        <location evidence="1">Microtubule organizing center</location>
    </subcellularLocation>
</comment>
<dbReference type="Pfam" id="PF12554">
    <property type="entry name" value="MOZART1"/>
    <property type="match status" value="1"/>
</dbReference>
<proteinExistence type="inferred from homology"/>
<evidence type="ECO:0000256" key="4">
    <source>
        <dbReference type="ARBA" id="ARBA00023212"/>
    </source>
</evidence>
<dbReference type="Proteomes" id="UP000652761">
    <property type="component" value="Unassembled WGS sequence"/>
</dbReference>
<dbReference type="GO" id="GO:0033566">
    <property type="term" value="P:gamma-tubulin complex localization"/>
    <property type="evidence" value="ECO:0007669"/>
    <property type="project" value="InterPro"/>
</dbReference>
<gene>
    <name evidence="6" type="ORF">Taro_008894</name>
</gene>
<evidence type="ECO:0000256" key="2">
    <source>
        <dbReference type="ARBA" id="ARBA00011015"/>
    </source>
</evidence>
<evidence type="ECO:0000256" key="5">
    <source>
        <dbReference type="SAM" id="MobiDB-lite"/>
    </source>
</evidence>
<evidence type="ECO:0000313" key="6">
    <source>
        <dbReference type="EMBL" id="MQL76508.1"/>
    </source>
</evidence>
<keyword evidence="4" id="KW-0206">Cytoskeleton</keyword>
<dbReference type="PANTHER" id="PTHR28520">
    <property type="entry name" value="MITOTIC-SPINDLE ORGANIZING PROTEIN 1"/>
    <property type="match status" value="1"/>
</dbReference>
<name>A0A843TYL8_COLES</name>
<dbReference type="GO" id="GO:0000931">
    <property type="term" value="C:gamma-tubulin ring complex"/>
    <property type="evidence" value="ECO:0007669"/>
    <property type="project" value="InterPro"/>
</dbReference>
<evidence type="ECO:0000256" key="3">
    <source>
        <dbReference type="ARBA" id="ARBA00022490"/>
    </source>
</evidence>
<reference evidence="6" key="1">
    <citation type="submission" date="2017-07" db="EMBL/GenBank/DDBJ databases">
        <title>Taro Niue Genome Assembly and Annotation.</title>
        <authorList>
            <person name="Atibalentja N."/>
            <person name="Keating K."/>
            <person name="Fields C.J."/>
        </authorList>
    </citation>
    <scope>NUCLEOTIDE SEQUENCE</scope>
    <source>
        <strain evidence="6">Niue_2</strain>
        <tissue evidence="6">Leaf</tissue>
    </source>
</reference>
<evidence type="ECO:0000313" key="7">
    <source>
        <dbReference type="Proteomes" id="UP000652761"/>
    </source>
</evidence>
<sequence>MEDAGVHMDSARNAKESLDMAFQMSNILNTGLDRHTLSLLIALCDRDVNPTLSQHRQKQRSTNEQRTPLHFHT</sequence>
<protein>
    <recommendedName>
        <fullName evidence="8">Mitotic-spindle organizing protein 1</fullName>
    </recommendedName>
</protein>
<dbReference type="PANTHER" id="PTHR28520:SF2">
    <property type="entry name" value="MITOTIC-SPINDLE ORGANIZING PROTEIN 1"/>
    <property type="match status" value="1"/>
</dbReference>
<evidence type="ECO:0000256" key="1">
    <source>
        <dbReference type="ARBA" id="ARBA00004267"/>
    </source>
</evidence>
<dbReference type="GO" id="GO:0051415">
    <property type="term" value="P:microtubule nucleation by interphase microtubule organizing center"/>
    <property type="evidence" value="ECO:0007669"/>
    <property type="project" value="TreeGrafter"/>
</dbReference>
<dbReference type="EMBL" id="NMUH01000302">
    <property type="protein sequence ID" value="MQL76508.1"/>
    <property type="molecule type" value="Genomic_DNA"/>
</dbReference>
<feature type="region of interest" description="Disordered" evidence="5">
    <location>
        <begin position="50"/>
        <end position="73"/>
    </location>
</feature>
<dbReference type="GO" id="GO:0031021">
    <property type="term" value="C:interphase microtubule organizing center"/>
    <property type="evidence" value="ECO:0007669"/>
    <property type="project" value="TreeGrafter"/>
</dbReference>
<dbReference type="AlphaFoldDB" id="A0A843TYL8"/>
<keyword evidence="7" id="KW-1185">Reference proteome</keyword>
<dbReference type="OrthoDB" id="48571at2759"/>
<dbReference type="GO" id="GO:0090307">
    <property type="term" value="P:mitotic spindle assembly"/>
    <property type="evidence" value="ECO:0007669"/>
    <property type="project" value="TreeGrafter"/>
</dbReference>
<evidence type="ECO:0008006" key="8">
    <source>
        <dbReference type="Google" id="ProtNLM"/>
    </source>
</evidence>
<feature type="compositionally biased region" description="Polar residues" evidence="5">
    <location>
        <begin position="50"/>
        <end position="66"/>
    </location>
</feature>
<dbReference type="InterPro" id="IPR022214">
    <property type="entry name" value="MZT1"/>
</dbReference>
<dbReference type="GO" id="GO:0005819">
    <property type="term" value="C:spindle"/>
    <property type="evidence" value="ECO:0007669"/>
    <property type="project" value="TreeGrafter"/>
</dbReference>
<comment type="caution">
    <text evidence="6">The sequence shown here is derived from an EMBL/GenBank/DDBJ whole genome shotgun (WGS) entry which is preliminary data.</text>
</comment>
<keyword evidence="3" id="KW-0963">Cytoplasm</keyword>
<accession>A0A843TYL8</accession>